<gene>
    <name evidence="1" type="ORF">METZ01_LOCUS168779</name>
</gene>
<sequence length="46" mass="5026">MHWLLKFVIGMAVGLLLGYFSPIDMNLGGILGIFLGTAFAKGTWRV</sequence>
<proteinExistence type="predicted"/>
<evidence type="ECO:0008006" key="2">
    <source>
        <dbReference type="Google" id="ProtNLM"/>
    </source>
</evidence>
<accession>A0A382BQ66</accession>
<reference evidence="1" key="1">
    <citation type="submission" date="2018-05" db="EMBL/GenBank/DDBJ databases">
        <authorList>
            <person name="Lanie J.A."/>
            <person name="Ng W.-L."/>
            <person name="Kazmierczak K.M."/>
            <person name="Andrzejewski T.M."/>
            <person name="Davidsen T.M."/>
            <person name="Wayne K.J."/>
            <person name="Tettelin H."/>
            <person name="Glass J.I."/>
            <person name="Rusch D."/>
            <person name="Podicherti R."/>
            <person name="Tsui H.-C.T."/>
            <person name="Winkler M.E."/>
        </authorList>
    </citation>
    <scope>NUCLEOTIDE SEQUENCE</scope>
</reference>
<organism evidence="1">
    <name type="scientific">marine metagenome</name>
    <dbReference type="NCBI Taxonomy" id="408172"/>
    <lineage>
        <taxon>unclassified sequences</taxon>
        <taxon>metagenomes</taxon>
        <taxon>ecological metagenomes</taxon>
    </lineage>
</organism>
<protein>
    <recommendedName>
        <fullName evidence="2">Glycine zipper domain-containing protein</fullName>
    </recommendedName>
</protein>
<name>A0A382BQ66_9ZZZZ</name>
<dbReference type="AlphaFoldDB" id="A0A382BQ66"/>
<dbReference type="EMBL" id="UINC01030857">
    <property type="protein sequence ID" value="SVB15925.1"/>
    <property type="molecule type" value="Genomic_DNA"/>
</dbReference>
<evidence type="ECO:0000313" key="1">
    <source>
        <dbReference type="EMBL" id="SVB15925.1"/>
    </source>
</evidence>